<evidence type="ECO:0000313" key="3">
    <source>
        <dbReference type="Proteomes" id="UP001161017"/>
    </source>
</evidence>
<evidence type="ECO:0000313" key="2">
    <source>
        <dbReference type="EMBL" id="MDI1485832.1"/>
    </source>
</evidence>
<protein>
    <submittedName>
        <fullName evidence="2">Uncharacterized protein</fullName>
    </submittedName>
</protein>
<reference evidence="2" key="1">
    <citation type="journal article" date="2023" name="Genome Biol. Evol.">
        <title>First Whole Genome Sequence and Flow Cytometry Genome Size Data for the Lichen-Forming Fungus Ramalina farinacea (Ascomycota).</title>
        <authorList>
            <person name="Llewellyn T."/>
            <person name="Mian S."/>
            <person name="Hill R."/>
            <person name="Leitch I.J."/>
            <person name="Gaya E."/>
        </authorList>
    </citation>
    <scope>NUCLEOTIDE SEQUENCE</scope>
    <source>
        <strain evidence="2">LIQ254RAFAR</strain>
    </source>
</reference>
<sequence>MASRAEKLHDQDEPHPDPQALTSNPDESQNSSTGVDYEPHPESSLKITQERQHIIDSISRLYSGSCSEDDMRVYAKEAIYDDPWSYCDSRYKIAGQWYGIPAAFASSKTISTEVVSNEPKLLVFKMQREYTPRIVHFTKSVNSLVSLTLDDQEKVKYHKEMWNHNDYSHQGLGKVMKTLNGDQLTRVTKPPDWM</sequence>
<gene>
    <name evidence="2" type="ORF">OHK93_004021</name>
</gene>
<proteinExistence type="predicted"/>
<name>A0AA43QFZ2_9LECA</name>
<evidence type="ECO:0000256" key="1">
    <source>
        <dbReference type="SAM" id="MobiDB-lite"/>
    </source>
</evidence>
<feature type="compositionally biased region" description="Basic and acidic residues" evidence="1">
    <location>
        <begin position="1"/>
        <end position="16"/>
    </location>
</feature>
<dbReference type="Proteomes" id="UP001161017">
    <property type="component" value="Unassembled WGS sequence"/>
</dbReference>
<keyword evidence="3" id="KW-1185">Reference proteome</keyword>
<feature type="region of interest" description="Disordered" evidence="1">
    <location>
        <begin position="1"/>
        <end position="45"/>
    </location>
</feature>
<accession>A0AA43QFZ2</accession>
<comment type="caution">
    <text evidence="2">The sequence shown here is derived from an EMBL/GenBank/DDBJ whole genome shotgun (WGS) entry which is preliminary data.</text>
</comment>
<dbReference type="EMBL" id="JAPUFD010000002">
    <property type="protein sequence ID" value="MDI1485832.1"/>
    <property type="molecule type" value="Genomic_DNA"/>
</dbReference>
<dbReference type="PANTHER" id="PTHR34213:SF2">
    <property type="entry name" value="NUCLEAR TRANSPORT FACTOR 2 (NTF2) FAMILY PROTEIN"/>
    <property type="match status" value="1"/>
</dbReference>
<organism evidence="2 3">
    <name type="scientific">Ramalina farinacea</name>
    <dbReference type="NCBI Taxonomy" id="258253"/>
    <lineage>
        <taxon>Eukaryota</taxon>
        <taxon>Fungi</taxon>
        <taxon>Dikarya</taxon>
        <taxon>Ascomycota</taxon>
        <taxon>Pezizomycotina</taxon>
        <taxon>Lecanoromycetes</taxon>
        <taxon>OSLEUM clade</taxon>
        <taxon>Lecanoromycetidae</taxon>
        <taxon>Lecanorales</taxon>
        <taxon>Lecanorineae</taxon>
        <taxon>Ramalinaceae</taxon>
        <taxon>Ramalina</taxon>
    </lineage>
</organism>
<feature type="compositionally biased region" description="Polar residues" evidence="1">
    <location>
        <begin position="20"/>
        <end position="34"/>
    </location>
</feature>
<dbReference type="AlphaFoldDB" id="A0AA43QFZ2"/>
<dbReference type="PANTHER" id="PTHR34213">
    <property type="entry name" value="NUCLEAR TRANSPORT FACTOR 2 (NTF2) FAMILY PROTEIN"/>
    <property type="match status" value="1"/>
</dbReference>